<dbReference type="EMBL" id="UYWY01003034">
    <property type="protein sequence ID" value="VDM28491.1"/>
    <property type="molecule type" value="Genomic_DNA"/>
</dbReference>
<evidence type="ECO:0000313" key="2">
    <source>
        <dbReference type="EMBL" id="VDM28491.1"/>
    </source>
</evidence>
<reference evidence="2 3" key="2">
    <citation type="submission" date="2018-11" db="EMBL/GenBank/DDBJ databases">
        <authorList>
            <consortium name="Pathogen Informatics"/>
        </authorList>
    </citation>
    <scope>NUCLEOTIDE SEQUENCE [LARGE SCALE GENOMIC DNA]</scope>
</reference>
<keyword evidence="3" id="KW-1185">Reference proteome</keyword>
<organism evidence="3 4">
    <name type="scientific">Toxocara canis</name>
    <name type="common">Canine roundworm</name>
    <dbReference type="NCBI Taxonomy" id="6265"/>
    <lineage>
        <taxon>Eukaryota</taxon>
        <taxon>Metazoa</taxon>
        <taxon>Ecdysozoa</taxon>
        <taxon>Nematoda</taxon>
        <taxon>Chromadorea</taxon>
        <taxon>Rhabditida</taxon>
        <taxon>Spirurina</taxon>
        <taxon>Ascaridomorpha</taxon>
        <taxon>Ascaridoidea</taxon>
        <taxon>Toxocaridae</taxon>
        <taxon>Toxocara</taxon>
    </lineage>
</organism>
<evidence type="ECO:0000256" key="1">
    <source>
        <dbReference type="SAM" id="MobiDB-lite"/>
    </source>
</evidence>
<sequence>MEVGEVYLETRSSRSAQSLSTDKDLRDSIPASAPMQAPGLSKRSTNNEARNKSVEILLKALQSAAFPDGAINPKDMSIWCGVSFRRNVAQVSQRPWRDLTTKKPQVVLILRRLKFFKTFLFHRELKSSLKSCNKDKIVE</sequence>
<dbReference type="AlphaFoldDB" id="A0A183U2Q4"/>
<proteinExistence type="predicted"/>
<evidence type="ECO:0000313" key="4">
    <source>
        <dbReference type="WBParaSite" id="TCNE_0000277401-mRNA-1"/>
    </source>
</evidence>
<dbReference type="Proteomes" id="UP000050794">
    <property type="component" value="Unassembled WGS sequence"/>
</dbReference>
<protein>
    <submittedName>
        <fullName evidence="2 4">Uncharacterized protein</fullName>
    </submittedName>
</protein>
<name>A0A183U2Q4_TOXCA</name>
<dbReference type="WBParaSite" id="TCNE_0000277401-mRNA-1">
    <property type="protein sequence ID" value="TCNE_0000277401-mRNA-1"/>
    <property type="gene ID" value="TCNE_0000277401"/>
</dbReference>
<evidence type="ECO:0000313" key="3">
    <source>
        <dbReference type="Proteomes" id="UP000050794"/>
    </source>
</evidence>
<gene>
    <name evidence="2" type="ORF">TCNE_LOCUS2774</name>
</gene>
<accession>A0A183U2Q4</accession>
<feature type="region of interest" description="Disordered" evidence="1">
    <location>
        <begin position="1"/>
        <end position="48"/>
    </location>
</feature>
<reference evidence="4" key="1">
    <citation type="submission" date="2016-06" db="UniProtKB">
        <authorList>
            <consortium name="WormBaseParasite"/>
        </authorList>
    </citation>
    <scope>IDENTIFICATION</scope>
</reference>